<feature type="region of interest" description="Disordered" evidence="1">
    <location>
        <begin position="16"/>
        <end position="47"/>
    </location>
</feature>
<comment type="caution">
    <text evidence="2">The sequence shown here is derived from an EMBL/GenBank/DDBJ whole genome shotgun (WGS) entry which is preliminary data.</text>
</comment>
<name>A0A327S139_9FLAO</name>
<keyword evidence="3" id="KW-1185">Reference proteome</keyword>
<dbReference type="EMBL" id="QLLQ01000010">
    <property type="protein sequence ID" value="RAJ22358.1"/>
    <property type="molecule type" value="Genomic_DNA"/>
</dbReference>
<sequence>MSAGCIFRIDFKSDTIMAQSNPGGKPQAKPADKQPAKKAPQAAPKKK</sequence>
<proteinExistence type="predicted"/>
<protein>
    <submittedName>
        <fullName evidence="2">Uncharacterized protein</fullName>
    </submittedName>
</protein>
<evidence type="ECO:0000256" key="1">
    <source>
        <dbReference type="SAM" id="MobiDB-lite"/>
    </source>
</evidence>
<evidence type="ECO:0000313" key="2">
    <source>
        <dbReference type="EMBL" id="RAJ22358.1"/>
    </source>
</evidence>
<dbReference type="Proteomes" id="UP000248987">
    <property type="component" value="Unassembled WGS sequence"/>
</dbReference>
<evidence type="ECO:0000313" key="3">
    <source>
        <dbReference type="Proteomes" id="UP000248987"/>
    </source>
</evidence>
<feature type="compositionally biased region" description="Low complexity" evidence="1">
    <location>
        <begin position="37"/>
        <end position="47"/>
    </location>
</feature>
<dbReference type="AlphaFoldDB" id="A0A327S139"/>
<gene>
    <name evidence="2" type="ORF">LX77_02670</name>
</gene>
<reference evidence="2 3" key="1">
    <citation type="submission" date="2018-06" db="EMBL/GenBank/DDBJ databases">
        <title>Genomic Encyclopedia of Archaeal and Bacterial Type Strains, Phase II (KMG-II): from individual species to whole genera.</title>
        <authorList>
            <person name="Goeker M."/>
        </authorList>
    </citation>
    <scope>NUCLEOTIDE SEQUENCE [LARGE SCALE GENOMIC DNA]</scope>
    <source>
        <strain evidence="2 3">DSM 12408</strain>
    </source>
</reference>
<accession>A0A327S139</accession>
<organism evidence="2 3">
    <name type="scientific">Gelidibacter algens</name>
    <dbReference type="NCBI Taxonomy" id="49280"/>
    <lineage>
        <taxon>Bacteria</taxon>
        <taxon>Pseudomonadati</taxon>
        <taxon>Bacteroidota</taxon>
        <taxon>Flavobacteriia</taxon>
        <taxon>Flavobacteriales</taxon>
        <taxon>Flavobacteriaceae</taxon>
        <taxon>Gelidibacter</taxon>
    </lineage>
</organism>